<accession>A0A4P2QMJ9</accession>
<name>A0A4P2QMJ9_SORCE</name>
<dbReference type="AlphaFoldDB" id="A0A4P2QMJ9"/>
<dbReference type="EMBL" id="CP012672">
    <property type="protein sequence ID" value="AUX31299.1"/>
    <property type="molecule type" value="Genomic_DNA"/>
</dbReference>
<protein>
    <submittedName>
        <fullName evidence="2">Uncharacterized protein</fullName>
    </submittedName>
</protein>
<evidence type="ECO:0000313" key="3">
    <source>
        <dbReference type="Proteomes" id="UP000295497"/>
    </source>
</evidence>
<gene>
    <name evidence="2" type="ORF">SOCE836_034280</name>
</gene>
<evidence type="ECO:0000256" key="1">
    <source>
        <dbReference type="SAM" id="MobiDB-lite"/>
    </source>
</evidence>
<sequence length="144" mass="15810">MQSGYAARHARPGSQTRCPRAPRKGERILRVAVHGDLSEEIARSIATASQRIAESGREVLVLVDVSRLEAVPDVVKSQQELSAAPRIALTPERSPCQHNLPNCILLFLVRPYVPLRSSSHESTFAEYHVSGVLRAARQAVDPLL</sequence>
<organism evidence="2 3">
    <name type="scientific">Sorangium cellulosum</name>
    <name type="common">Polyangium cellulosum</name>
    <dbReference type="NCBI Taxonomy" id="56"/>
    <lineage>
        <taxon>Bacteria</taxon>
        <taxon>Pseudomonadati</taxon>
        <taxon>Myxococcota</taxon>
        <taxon>Polyangia</taxon>
        <taxon>Polyangiales</taxon>
        <taxon>Polyangiaceae</taxon>
        <taxon>Sorangium</taxon>
    </lineage>
</organism>
<reference evidence="2 3" key="1">
    <citation type="submission" date="2015-09" db="EMBL/GenBank/DDBJ databases">
        <title>Sorangium comparison.</title>
        <authorList>
            <person name="Zaburannyi N."/>
            <person name="Bunk B."/>
            <person name="Overmann J."/>
            <person name="Mueller R."/>
        </authorList>
    </citation>
    <scope>NUCLEOTIDE SEQUENCE [LARGE SCALE GENOMIC DNA]</scope>
    <source>
        <strain evidence="2 3">So ce836</strain>
    </source>
</reference>
<evidence type="ECO:0000313" key="2">
    <source>
        <dbReference type="EMBL" id="AUX31299.1"/>
    </source>
</evidence>
<feature type="region of interest" description="Disordered" evidence="1">
    <location>
        <begin position="1"/>
        <end position="22"/>
    </location>
</feature>
<dbReference type="Proteomes" id="UP000295497">
    <property type="component" value="Chromosome"/>
</dbReference>
<proteinExistence type="predicted"/>